<reference evidence="3 4" key="1">
    <citation type="submission" date="2020-11" db="EMBL/GenBank/DDBJ databases">
        <title>Draft Genome Sequence and Secondary Metabolite Biosynthetic Potential of the Lysobacter niastensis Type strain DSM 18481.</title>
        <authorList>
            <person name="Turrini P."/>
            <person name="Artuso I."/>
            <person name="Tescari M."/>
            <person name="Lugli G.A."/>
            <person name="Frangipani E."/>
            <person name="Ventura M."/>
            <person name="Visca P."/>
        </authorList>
    </citation>
    <scope>NUCLEOTIDE SEQUENCE [LARGE SCALE GENOMIC DNA]</scope>
    <source>
        <strain evidence="3 4">DSM 18481</strain>
    </source>
</reference>
<dbReference type="SUPFAM" id="SSF69318">
    <property type="entry name" value="Integrin alpha N-terminal domain"/>
    <property type="match status" value="2"/>
</dbReference>
<dbReference type="Gene3D" id="2.130.10.130">
    <property type="entry name" value="Integrin alpha, N-terminal"/>
    <property type="match status" value="2"/>
</dbReference>
<dbReference type="EMBL" id="JADLZT010000002">
    <property type="protein sequence ID" value="MBF6023245.1"/>
    <property type="molecule type" value="Genomic_DNA"/>
</dbReference>
<evidence type="ECO:0000256" key="2">
    <source>
        <dbReference type="SAM" id="MobiDB-lite"/>
    </source>
</evidence>
<evidence type="ECO:0000313" key="4">
    <source>
        <dbReference type="Proteomes" id="UP001429984"/>
    </source>
</evidence>
<dbReference type="Proteomes" id="UP001429984">
    <property type="component" value="Unassembled WGS sequence"/>
</dbReference>
<dbReference type="RefSeq" id="WP_194929838.1">
    <property type="nucleotide sequence ID" value="NZ_JADLZT010000002.1"/>
</dbReference>
<protein>
    <submittedName>
        <fullName evidence="3">VCBS repeat-containing protein</fullName>
    </submittedName>
</protein>
<dbReference type="Pfam" id="PF13517">
    <property type="entry name" value="FG-GAP_3"/>
    <property type="match status" value="2"/>
</dbReference>
<name>A0ABS0B402_9GAMM</name>
<keyword evidence="1" id="KW-0732">Signal</keyword>
<evidence type="ECO:0000256" key="1">
    <source>
        <dbReference type="ARBA" id="ARBA00022729"/>
    </source>
</evidence>
<evidence type="ECO:0000313" key="3">
    <source>
        <dbReference type="EMBL" id="MBF6023245.1"/>
    </source>
</evidence>
<comment type="caution">
    <text evidence="3">The sequence shown here is derived from an EMBL/GenBank/DDBJ whole genome shotgun (WGS) entry which is preliminary data.</text>
</comment>
<keyword evidence="4" id="KW-1185">Reference proteome</keyword>
<feature type="compositionally biased region" description="Low complexity" evidence="2">
    <location>
        <begin position="399"/>
        <end position="411"/>
    </location>
</feature>
<accession>A0ABS0B402</accession>
<dbReference type="InterPro" id="IPR028994">
    <property type="entry name" value="Integrin_alpha_N"/>
</dbReference>
<dbReference type="PANTHER" id="PTHR46580:SF4">
    <property type="entry name" value="ATP_GTP-BINDING PROTEIN"/>
    <property type="match status" value="1"/>
</dbReference>
<dbReference type="PANTHER" id="PTHR46580">
    <property type="entry name" value="SENSOR KINASE-RELATED"/>
    <property type="match status" value="1"/>
</dbReference>
<proteinExistence type="predicted"/>
<sequence length="444" mass="48336">MEQNANYNRNVEYSAVGDANGDGRMDVVFFTDGFGAAVSEDYQFYVYVQQADGTMSLATRQTYAPGNKVKYYTEGALFTDLDQDGKAELVLGVGGSRDLAVLKRGNDGQYQEAARITSPIQAGMKRAQDLDGDGQLELMVKSYNALAVFKGKGQLAFENPVYVLDYGRPGVGGTSPGGGFVLDDIDADGRTDMFTVDPWGFGHLGFNRGAKEFFFGEPLHVDNAPQWPDAVAVGRFDSQRGEREIAVTNQEKEYPTPNSVRVYQAIRIYGLTDEGFRLRSSKRYEILYSVRHNSMLASDLDDDGDDDLVIFGGDHVYVLFSTEGGVLSEPLLVRAEPSNSSGQQPVMSSTHIADFNGDGCKDIGHSSRSYAIYYRTDCPSGAAKQVAADLVGAPRPAVSGSSSSSRQRSGSTRLLEPLKQRARAKVTRDAPGAQPPKGVRRQER</sequence>
<dbReference type="InterPro" id="IPR013517">
    <property type="entry name" value="FG-GAP"/>
</dbReference>
<gene>
    <name evidence="3" type="ORF">IU514_04290</name>
</gene>
<feature type="region of interest" description="Disordered" evidence="2">
    <location>
        <begin position="394"/>
        <end position="444"/>
    </location>
</feature>
<organism evidence="3 4">
    <name type="scientific">Lysobacter niastensis</name>
    <dbReference type="NCBI Taxonomy" id="380629"/>
    <lineage>
        <taxon>Bacteria</taxon>
        <taxon>Pseudomonadati</taxon>
        <taxon>Pseudomonadota</taxon>
        <taxon>Gammaproteobacteria</taxon>
        <taxon>Lysobacterales</taxon>
        <taxon>Lysobacteraceae</taxon>
        <taxon>Lysobacter</taxon>
    </lineage>
</organism>